<feature type="binding site" evidence="7">
    <location>
        <position position="137"/>
    </location>
    <ligand>
        <name>substrate</name>
    </ligand>
</feature>
<name>H0UJV1_9BACT</name>
<evidence type="ECO:0000256" key="4">
    <source>
        <dbReference type="ARBA" id="ARBA00022679"/>
    </source>
</evidence>
<dbReference type="SUPFAM" id="SSF53335">
    <property type="entry name" value="S-adenosyl-L-methionine-dependent methyltransferases"/>
    <property type="match status" value="1"/>
</dbReference>
<evidence type="ECO:0000313" key="8">
    <source>
        <dbReference type="EMBL" id="EHM12960.1"/>
    </source>
</evidence>
<proteinExistence type="inferred from homology"/>
<accession>H0UJV1</accession>
<keyword evidence="5 7" id="KW-0949">S-adenosyl-L-methionine</keyword>
<dbReference type="Gene3D" id="3.40.50.150">
    <property type="entry name" value="Vaccinia Virus protein VP39"/>
    <property type="match status" value="1"/>
</dbReference>
<feature type="binding site" evidence="7">
    <location>
        <position position="26"/>
    </location>
    <ligand>
        <name>S-adenosyl-L-methionine</name>
        <dbReference type="ChEBI" id="CHEBI:59789"/>
    </ligand>
</feature>
<dbReference type="CDD" id="cd02440">
    <property type="entry name" value="AdoMet_MTases"/>
    <property type="match status" value="1"/>
</dbReference>
<comment type="pathway">
    <text evidence="7">tRNA modification; N(7)-methylguanine-tRNA biosynthesis.</text>
</comment>
<dbReference type="PANTHER" id="PTHR23417:SF14">
    <property type="entry name" value="PENTACOTRIPEPTIDE-REPEAT REGION OF PRORP DOMAIN-CONTAINING PROTEIN"/>
    <property type="match status" value="1"/>
</dbReference>
<evidence type="ECO:0000313" key="9">
    <source>
        <dbReference type="Proteomes" id="UP000003806"/>
    </source>
</evidence>
<evidence type="ECO:0000256" key="6">
    <source>
        <dbReference type="ARBA" id="ARBA00022694"/>
    </source>
</evidence>
<protein>
    <recommendedName>
        <fullName evidence="7">tRNA (guanine-N(7)-)-methyltransferase</fullName>
        <ecNumber evidence="7">2.1.1.33</ecNumber>
    </recommendedName>
    <alternativeName>
        <fullName evidence="7">tRNA (guanine(46)-N(7))-methyltransferase</fullName>
    </alternativeName>
    <alternativeName>
        <fullName evidence="7">tRNA(m7G46)-methyltransferase</fullName>
    </alternativeName>
</protein>
<dbReference type="HOGENOM" id="CLU_077150_0_0_0"/>
<keyword evidence="3 7" id="KW-0489">Methyltransferase</keyword>
<dbReference type="InterPro" id="IPR055361">
    <property type="entry name" value="tRNA_methyltr_TrmB_bact"/>
</dbReference>
<dbReference type="InterPro" id="IPR003358">
    <property type="entry name" value="tRNA_(Gua-N-7)_MeTrfase_Trmb"/>
</dbReference>
<dbReference type="InterPro" id="IPR029063">
    <property type="entry name" value="SAM-dependent_MTases_sf"/>
</dbReference>
<evidence type="ECO:0000256" key="3">
    <source>
        <dbReference type="ARBA" id="ARBA00022603"/>
    </source>
</evidence>
<dbReference type="STRING" id="885272.JonanDRAFT_0557"/>
<dbReference type="eggNOG" id="COG0220">
    <property type="taxonomic scope" value="Bacteria"/>
</dbReference>
<dbReference type="HAMAP" id="MF_01057">
    <property type="entry name" value="tRNA_methyltr_TrmB"/>
    <property type="match status" value="1"/>
</dbReference>
<dbReference type="AlphaFoldDB" id="H0UJV1"/>
<evidence type="ECO:0000256" key="2">
    <source>
        <dbReference type="ARBA" id="ARBA00003015"/>
    </source>
</evidence>
<feature type="binding site" evidence="7">
    <location>
        <position position="105"/>
    </location>
    <ligand>
        <name>substrate</name>
    </ligand>
</feature>
<feature type="binding site" evidence="7">
    <location>
        <position position="51"/>
    </location>
    <ligand>
        <name>S-adenosyl-L-methionine</name>
        <dbReference type="ChEBI" id="CHEBI:59789"/>
    </ligand>
</feature>
<dbReference type="EC" id="2.1.1.33" evidence="7"/>
<keyword evidence="9" id="KW-1185">Reference proteome</keyword>
<evidence type="ECO:0000256" key="1">
    <source>
        <dbReference type="ARBA" id="ARBA00000142"/>
    </source>
</evidence>
<dbReference type="GO" id="GO:0008176">
    <property type="term" value="F:tRNA (guanine(46)-N7)-methyltransferase activity"/>
    <property type="evidence" value="ECO:0007669"/>
    <property type="project" value="UniProtKB-UniRule"/>
</dbReference>
<evidence type="ECO:0000256" key="5">
    <source>
        <dbReference type="ARBA" id="ARBA00022691"/>
    </source>
</evidence>
<dbReference type="NCBIfam" id="TIGR00091">
    <property type="entry name" value="tRNA (guanosine(46)-N7)-methyltransferase TrmB"/>
    <property type="match status" value="1"/>
</dbReference>
<comment type="caution">
    <text evidence="7">Lacks conserved residue(s) required for the propagation of feature annotation.</text>
</comment>
<dbReference type="PROSITE" id="PS51625">
    <property type="entry name" value="SAM_MT_TRMB"/>
    <property type="match status" value="1"/>
</dbReference>
<dbReference type="UniPathway" id="UPA00989"/>
<sequence>MRRGEILLSPDAGAQLPELTPPVIAEIGFGNGEFMTHLASRRPDATVVGLEVSMTCVEKALTRVRRQGLPNVRILLGDARFLLRECFPDGTFERIYMSFPCPWPKERHAKRRVTAEGFSSTLAAVLALGGVFELATDEGWYADEVASVLGSHPALSLEKRLLNHRREITTKYEKRWLEEGKDIHHLYFVKKAPWTVQRLTGPKGEDAMHVHVPGSSFDPDALAQAVRGRVGRTGEAGGEQSGFWAFHSVWTGEDAALVEAICTDDGFEQKFYFKVVRRDDGLLVKLDGIHLPYLTPSVRGALADLAGLVS</sequence>
<keyword evidence="6 7" id="KW-0819">tRNA processing</keyword>
<dbReference type="Proteomes" id="UP000003806">
    <property type="component" value="Chromosome"/>
</dbReference>
<reference evidence="8 9" key="1">
    <citation type="submission" date="2011-11" db="EMBL/GenBank/DDBJ databases">
        <title>The Noncontiguous Finished genome of Jonquetella anthropi DSM 22815.</title>
        <authorList>
            <consortium name="US DOE Joint Genome Institute (JGI-PGF)"/>
            <person name="Lucas S."/>
            <person name="Copeland A."/>
            <person name="Lapidus A."/>
            <person name="Glavina del Rio T."/>
            <person name="Dalin E."/>
            <person name="Tice H."/>
            <person name="Bruce D."/>
            <person name="Goodwin L."/>
            <person name="Pitluck S."/>
            <person name="Peters L."/>
            <person name="Mikhailova N."/>
            <person name="Held B."/>
            <person name="Kyrpides N."/>
            <person name="Mavromatis K."/>
            <person name="Ivanova N."/>
            <person name="Markowitz V."/>
            <person name="Cheng J.-F."/>
            <person name="Hugenholtz P."/>
            <person name="Woyke T."/>
            <person name="Wu D."/>
            <person name="Gronow S."/>
            <person name="Wellnitz S."/>
            <person name="Brambilla E."/>
            <person name="Klenk H.-P."/>
            <person name="Eisen J.A."/>
        </authorList>
    </citation>
    <scope>NUCLEOTIDE SEQUENCE [LARGE SCALE GENOMIC DNA]</scope>
    <source>
        <strain evidence="8 9">DSM 22815</strain>
    </source>
</reference>
<comment type="function">
    <text evidence="2 7">Catalyzes the formation of N(7)-methylguanine at position 46 (m7G46) in tRNA.</text>
</comment>
<comment type="catalytic activity">
    <reaction evidence="1 7">
        <text>guanosine(46) in tRNA + S-adenosyl-L-methionine = N(7)-methylguanosine(46) in tRNA + S-adenosyl-L-homocysteine</text>
        <dbReference type="Rhea" id="RHEA:42708"/>
        <dbReference type="Rhea" id="RHEA-COMP:10188"/>
        <dbReference type="Rhea" id="RHEA-COMP:10189"/>
        <dbReference type="ChEBI" id="CHEBI:57856"/>
        <dbReference type="ChEBI" id="CHEBI:59789"/>
        <dbReference type="ChEBI" id="CHEBI:74269"/>
        <dbReference type="ChEBI" id="CHEBI:74480"/>
        <dbReference type="EC" id="2.1.1.33"/>
    </reaction>
</comment>
<comment type="similarity">
    <text evidence="7">Belongs to the class I-like SAM-binding methyltransferase superfamily. TrmB family.</text>
</comment>
<keyword evidence="4 7" id="KW-0808">Transferase</keyword>
<gene>
    <name evidence="7" type="primary">trmB</name>
    <name evidence="8" type="ORF">JonanDRAFT_0557</name>
</gene>
<feature type="binding site" evidence="7">
    <location>
        <begin position="170"/>
        <end position="173"/>
    </location>
    <ligand>
        <name>substrate</name>
    </ligand>
</feature>
<dbReference type="RefSeq" id="WP_008522701.1">
    <property type="nucleotide sequence ID" value="NZ_CM001376.1"/>
</dbReference>
<evidence type="ECO:0000256" key="7">
    <source>
        <dbReference type="HAMAP-Rule" id="MF_01057"/>
    </source>
</evidence>
<dbReference type="PANTHER" id="PTHR23417">
    <property type="entry name" value="3-DEOXY-D-MANNO-OCTULOSONIC-ACID TRANSFERASE/TRNA GUANINE-N 7 - -METHYLTRANSFERASE"/>
    <property type="match status" value="1"/>
</dbReference>
<feature type="binding site" evidence="7">
    <location>
        <position position="78"/>
    </location>
    <ligand>
        <name>S-adenosyl-L-methionine</name>
        <dbReference type="ChEBI" id="CHEBI:59789"/>
    </ligand>
</feature>
<dbReference type="Pfam" id="PF02390">
    <property type="entry name" value="Methyltransf_4"/>
    <property type="match status" value="1"/>
</dbReference>
<dbReference type="OrthoDB" id="9802090at2"/>
<dbReference type="EMBL" id="CM001376">
    <property type="protein sequence ID" value="EHM12960.1"/>
    <property type="molecule type" value="Genomic_DNA"/>
</dbReference>
<organism evidence="8 9">
    <name type="scientific">Jonquetella anthropi DSM 22815</name>
    <dbReference type="NCBI Taxonomy" id="885272"/>
    <lineage>
        <taxon>Bacteria</taxon>
        <taxon>Thermotogati</taxon>
        <taxon>Synergistota</taxon>
        <taxon>Synergistia</taxon>
        <taxon>Synergistales</taxon>
        <taxon>Dethiosulfovibrionaceae</taxon>
        <taxon>Jonquetella</taxon>
    </lineage>
</organism>
<dbReference type="GO" id="GO:0043527">
    <property type="term" value="C:tRNA methyltransferase complex"/>
    <property type="evidence" value="ECO:0007669"/>
    <property type="project" value="TreeGrafter"/>
</dbReference>